<dbReference type="InterPro" id="IPR048696">
    <property type="entry name" value="SHQ1-like_CS"/>
</dbReference>
<reference evidence="4 5" key="1">
    <citation type="submission" date="2015-07" db="EMBL/GenBank/DDBJ databases">
        <title>Draft Genome Sequence of Malassezia furfur CBS1878 and Malassezia pachydermatis CBS1879.</title>
        <authorList>
            <person name="Triana S."/>
            <person name="Ohm R."/>
            <person name="Gonzalez A."/>
            <person name="DeCock H."/>
            <person name="Restrepo S."/>
            <person name="Celis A."/>
        </authorList>
    </citation>
    <scope>NUCLEOTIDE SEQUENCE [LARGE SCALE GENOMIC DNA]</scope>
    <source>
        <strain evidence="4 5">CBS 1879</strain>
    </source>
</reference>
<dbReference type="PANTHER" id="PTHR12967">
    <property type="entry name" value="PROTEIN SHQ1 HOMOLOG"/>
    <property type="match status" value="1"/>
</dbReference>
<dbReference type="GO" id="GO:0051082">
    <property type="term" value="F:unfolded protein binding"/>
    <property type="evidence" value="ECO:0007669"/>
    <property type="project" value="TreeGrafter"/>
</dbReference>
<dbReference type="GO" id="GO:0005654">
    <property type="term" value="C:nucleoplasm"/>
    <property type="evidence" value="ECO:0007669"/>
    <property type="project" value="TreeGrafter"/>
</dbReference>
<evidence type="ECO:0000313" key="4">
    <source>
        <dbReference type="EMBL" id="KOS13088.1"/>
    </source>
</evidence>
<protein>
    <submittedName>
        <fullName evidence="4">Uncharacterized protein</fullName>
    </submittedName>
</protein>
<dbReference type="InterPro" id="IPR039742">
    <property type="entry name" value="Shq1"/>
</dbReference>
<evidence type="ECO:0000256" key="1">
    <source>
        <dbReference type="ARBA" id="ARBA00005607"/>
    </source>
</evidence>
<dbReference type="Gene3D" id="2.60.40.790">
    <property type="match status" value="1"/>
</dbReference>
<dbReference type="InterPro" id="IPR007009">
    <property type="entry name" value="Shq1_C"/>
</dbReference>
<dbReference type="InterPro" id="IPR008978">
    <property type="entry name" value="HSP20-like_chaperone"/>
</dbReference>
<dbReference type="RefSeq" id="XP_017990720.1">
    <property type="nucleotide sequence ID" value="XM_018136195.1"/>
</dbReference>
<dbReference type="PANTHER" id="PTHR12967:SF0">
    <property type="entry name" value="PROTEIN SHQ1 HOMOLOG"/>
    <property type="match status" value="1"/>
</dbReference>
<dbReference type="Pfam" id="PF21413">
    <property type="entry name" value="SHQ1-like_CS"/>
    <property type="match status" value="1"/>
</dbReference>
<dbReference type="Proteomes" id="UP000037751">
    <property type="component" value="Unassembled WGS sequence"/>
</dbReference>
<evidence type="ECO:0000259" key="3">
    <source>
        <dbReference type="Pfam" id="PF21413"/>
    </source>
</evidence>
<dbReference type="STRING" id="77020.A0A0M8MJZ7"/>
<organism evidence="4 5">
    <name type="scientific">Malassezia pachydermatis</name>
    <dbReference type="NCBI Taxonomy" id="77020"/>
    <lineage>
        <taxon>Eukaryota</taxon>
        <taxon>Fungi</taxon>
        <taxon>Dikarya</taxon>
        <taxon>Basidiomycota</taxon>
        <taxon>Ustilaginomycotina</taxon>
        <taxon>Malasseziomycetes</taxon>
        <taxon>Malasseziales</taxon>
        <taxon>Malasseziaceae</taxon>
        <taxon>Malassezia</taxon>
    </lineage>
</organism>
<sequence length="415" mass="45802">MQFRAPSFHVTQDDTHVTVHVSTQDVHAKEARTAAEGRTFGCYVDPFYLPLVLPCPVTTLHDTLALQPNVSSEACMYDDTTKTLHIRLEKAEAGQVFPNLDTLQPQLLSDEEMQQWEKDAAQQTEYAYGLEQTRAPMPRTLQAMADAGQLPYLDIVDPGSMTDAQRQAEADAKEVAKWDEGMYLDSYVDMDGEVAGVLRVMPTILTRTDLPAVPPRSSSSAAEVLSTQATALLVQLLFAYMYEMHVSYNDPSTESAWTLCKLCRSLCCSSDPQAAGTTLPTVVRACYRRALTYPLYRSWALCERVRADMVQCLRSEKVIERCLAILQEVDGMFALAPSGTGLTEQTELVLHTVWQWWIAPLQSWLPTTTAAHWAEVASQLSAPTKAEVGEPGGWDLEALELAAQAALAEGEGGYV</sequence>
<dbReference type="EMBL" id="LGAV01000007">
    <property type="protein sequence ID" value="KOS13088.1"/>
    <property type="molecule type" value="Genomic_DNA"/>
</dbReference>
<dbReference type="GO" id="GO:0000493">
    <property type="term" value="P:box H/ACA snoRNP assembly"/>
    <property type="evidence" value="ECO:0007669"/>
    <property type="project" value="InterPro"/>
</dbReference>
<accession>A0A0M8MJZ7</accession>
<proteinExistence type="inferred from homology"/>
<comment type="similarity">
    <text evidence="1">Belongs to the SHQ1 family.</text>
</comment>
<dbReference type="AlphaFoldDB" id="A0A0M8MJZ7"/>
<feature type="domain" description="Shq1 C-terminal" evidence="2">
    <location>
        <begin position="226"/>
        <end position="328"/>
    </location>
</feature>
<feature type="domain" description="SHQ1-like CS" evidence="3">
    <location>
        <begin position="6"/>
        <end position="104"/>
    </location>
</feature>
<dbReference type="VEuPathDB" id="FungiDB:Malapachy_1694"/>
<name>A0A0M8MJZ7_9BASI</name>
<comment type="caution">
    <text evidence="4">The sequence shown here is derived from an EMBL/GenBank/DDBJ whole genome shotgun (WGS) entry which is preliminary data.</text>
</comment>
<dbReference type="Pfam" id="PF04925">
    <property type="entry name" value="SHQ1"/>
    <property type="match status" value="1"/>
</dbReference>
<keyword evidence="5" id="KW-1185">Reference proteome</keyword>
<dbReference type="GO" id="GO:0005737">
    <property type="term" value="C:cytoplasm"/>
    <property type="evidence" value="ECO:0007669"/>
    <property type="project" value="TreeGrafter"/>
</dbReference>
<evidence type="ECO:0000259" key="2">
    <source>
        <dbReference type="Pfam" id="PF04925"/>
    </source>
</evidence>
<evidence type="ECO:0000313" key="5">
    <source>
        <dbReference type="Proteomes" id="UP000037751"/>
    </source>
</evidence>
<dbReference type="GeneID" id="28728070"/>
<gene>
    <name evidence="4" type="ORF">Malapachy_1694</name>
</gene>
<dbReference type="OrthoDB" id="73639at2759"/>